<dbReference type="AlphaFoldDB" id="A0AAP0HWN0"/>
<dbReference type="Gene3D" id="3.60.10.10">
    <property type="entry name" value="Endonuclease/exonuclease/phosphatase"/>
    <property type="match status" value="1"/>
</dbReference>
<reference evidence="1 2" key="1">
    <citation type="submission" date="2024-01" db="EMBL/GenBank/DDBJ databases">
        <title>Genome assemblies of Stephania.</title>
        <authorList>
            <person name="Yang L."/>
        </authorList>
    </citation>
    <scope>NUCLEOTIDE SEQUENCE [LARGE SCALE GENOMIC DNA]</scope>
    <source>
        <strain evidence="1">JXDWG</strain>
        <tissue evidence="1">Leaf</tissue>
    </source>
</reference>
<organism evidence="1 2">
    <name type="scientific">Stephania cephalantha</name>
    <dbReference type="NCBI Taxonomy" id="152367"/>
    <lineage>
        <taxon>Eukaryota</taxon>
        <taxon>Viridiplantae</taxon>
        <taxon>Streptophyta</taxon>
        <taxon>Embryophyta</taxon>
        <taxon>Tracheophyta</taxon>
        <taxon>Spermatophyta</taxon>
        <taxon>Magnoliopsida</taxon>
        <taxon>Ranunculales</taxon>
        <taxon>Menispermaceae</taxon>
        <taxon>Menispermoideae</taxon>
        <taxon>Cissampelideae</taxon>
        <taxon>Stephania</taxon>
    </lineage>
</organism>
<dbReference type="InterPro" id="IPR036691">
    <property type="entry name" value="Endo/exonu/phosph_ase_sf"/>
</dbReference>
<name>A0AAP0HWN0_9MAGN</name>
<dbReference type="EMBL" id="JBBNAG010000010">
    <property type="protein sequence ID" value="KAK9100452.1"/>
    <property type="molecule type" value="Genomic_DNA"/>
</dbReference>
<proteinExistence type="predicted"/>
<evidence type="ECO:0000313" key="1">
    <source>
        <dbReference type="EMBL" id="KAK9100452.1"/>
    </source>
</evidence>
<gene>
    <name evidence="1" type="ORF">Scep_023882</name>
</gene>
<sequence length="167" mass="18752">MKFEGLHTVKGEGMGGGLALFWKHSDQVSILSSSPNFIDALVSIPGVPRYRLTGFYGYLNAARRRASWDLLSNLSKHSEIPWCVLDDFNDILHWSEKEDLVVNRDGALMALRRLSKVVICLIWGWRAILSLGSDTKALNIGLRRGLTVYWQRLLGNSSSPVFEFAIS</sequence>
<dbReference type="SUPFAM" id="SSF56219">
    <property type="entry name" value="DNase I-like"/>
    <property type="match status" value="1"/>
</dbReference>
<dbReference type="Proteomes" id="UP001419268">
    <property type="component" value="Unassembled WGS sequence"/>
</dbReference>
<accession>A0AAP0HWN0</accession>
<keyword evidence="2" id="KW-1185">Reference proteome</keyword>
<protein>
    <submittedName>
        <fullName evidence="1">Uncharacterized protein</fullName>
    </submittedName>
</protein>
<evidence type="ECO:0000313" key="2">
    <source>
        <dbReference type="Proteomes" id="UP001419268"/>
    </source>
</evidence>
<comment type="caution">
    <text evidence="1">The sequence shown here is derived from an EMBL/GenBank/DDBJ whole genome shotgun (WGS) entry which is preliminary data.</text>
</comment>